<dbReference type="Gene3D" id="3.40.50.1010">
    <property type="entry name" value="5'-nuclease"/>
    <property type="match status" value="1"/>
</dbReference>
<evidence type="ECO:0000313" key="9">
    <source>
        <dbReference type="Proteomes" id="UP000887568"/>
    </source>
</evidence>
<evidence type="ECO:0000256" key="4">
    <source>
        <dbReference type="ARBA" id="ARBA00023161"/>
    </source>
</evidence>
<keyword evidence="4" id="KW-0866">Nonsense-mediated mRNA decay</keyword>
<dbReference type="OMA" id="DWLMCHP"/>
<dbReference type="CTD" id="23293"/>
<dbReference type="EnsemblMetazoa" id="XM_038203053.1">
    <property type="protein sequence ID" value="XP_038058981.1"/>
    <property type="gene ID" value="LOC119730244"/>
</dbReference>
<feature type="compositionally biased region" description="Polar residues" evidence="6">
    <location>
        <begin position="48"/>
        <end position="73"/>
    </location>
</feature>
<dbReference type="GO" id="GO:0005697">
    <property type="term" value="C:telomerase holoenzyme complex"/>
    <property type="evidence" value="ECO:0007669"/>
    <property type="project" value="TreeGrafter"/>
</dbReference>
<feature type="compositionally biased region" description="Basic and acidic residues" evidence="6">
    <location>
        <begin position="499"/>
        <end position="511"/>
    </location>
</feature>
<feature type="compositionally biased region" description="Basic and acidic residues" evidence="6">
    <location>
        <begin position="144"/>
        <end position="163"/>
    </location>
</feature>
<dbReference type="SUPFAM" id="SSF48452">
    <property type="entry name" value="TPR-like"/>
    <property type="match status" value="1"/>
</dbReference>
<comment type="subcellular location">
    <subcellularLocation>
        <location evidence="2">Cytoplasm</location>
    </subcellularLocation>
    <subcellularLocation>
        <location evidence="1">Nucleus</location>
    </subcellularLocation>
</comment>
<feature type="compositionally biased region" description="Low complexity" evidence="6">
    <location>
        <begin position="635"/>
        <end position="649"/>
    </location>
</feature>
<dbReference type="SUPFAM" id="SSF88723">
    <property type="entry name" value="PIN domain-like"/>
    <property type="match status" value="1"/>
</dbReference>
<dbReference type="InterPro" id="IPR018834">
    <property type="entry name" value="DNA/RNA-bd_Est1-type"/>
</dbReference>
<feature type="region of interest" description="Disordered" evidence="6">
    <location>
        <begin position="1"/>
        <end position="774"/>
    </location>
</feature>
<dbReference type="FunFam" id="3.40.50.1010:FF:000014">
    <property type="entry name" value="telomerase-binding protein EST1A isoform X1"/>
    <property type="match status" value="1"/>
</dbReference>
<feature type="compositionally biased region" description="Basic and acidic residues" evidence="6">
    <location>
        <begin position="594"/>
        <end position="622"/>
    </location>
</feature>
<dbReference type="InterPro" id="IPR029060">
    <property type="entry name" value="PIN-like_dom_sf"/>
</dbReference>
<dbReference type="OrthoDB" id="2017974at2759"/>
<feature type="compositionally biased region" description="Polar residues" evidence="6">
    <location>
        <begin position="476"/>
        <end position="490"/>
    </location>
</feature>
<keyword evidence="5" id="KW-0539">Nucleus</keyword>
<feature type="compositionally biased region" description="Basic and acidic residues" evidence="6">
    <location>
        <begin position="1125"/>
        <end position="1138"/>
    </location>
</feature>
<dbReference type="Pfam" id="PF13638">
    <property type="entry name" value="PIN_4"/>
    <property type="match status" value="1"/>
</dbReference>
<evidence type="ECO:0000313" key="8">
    <source>
        <dbReference type="EnsemblMetazoa" id="XP_038058981.1"/>
    </source>
</evidence>
<evidence type="ECO:0000256" key="5">
    <source>
        <dbReference type="ARBA" id="ARBA00023242"/>
    </source>
</evidence>
<evidence type="ECO:0000256" key="3">
    <source>
        <dbReference type="ARBA" id="ARBA00022490"/>
    </source>
</evidence>
<feature type="domain" description="PIN" evidence="7">
    <location>
        <begin position="1525"/>
        <end position="1676"/>
    </location>
</feature>
<dbReference type="RefSeq" id="XP_038058981.1">
    <property type="nucleotide sequence ID" value="XM_038203053.1"/>
</dbReference>
<feature type="compositionally biased region" description="Acidic residues" evidence="6">
    <location>
        <begin position="1151"/>
        <end position="1164"/>
    </location>
</feature>
<proteinExistence type="predicted"/>
<feature type="region of interest" description="Disordered" evidence="6">
    <location>
        <begin position="1462"/>
        <end position="1482"/>
    </location>
</feature>
<feature type="compositionally biased region" description="Polar residues" evidence="6">
    <location>
        <begin position="218"/>
        <end position="235"/>
    </location>
</feature>
<name>A0A914A6E3_PATMI</name>
<feature type="region of interest" description="Disordered" evidence="6">
    <location>
        <begin position="1090"/>
        <end position="1166"/>
    </location>
</feature>
<accession>A0A914A6E3</accession>
<dbReference type="GeneID" id="119730244"/>
<reference evidence="8" key="1">
    <citation type="submission" date="2022-11" db="UniProtKB">
        <authorList>
            <consortium name="EnsemblMetazoa"/>
        </authorList>
    </citation>
    <scope>IDENTIFICATION</scope>
</reference>
<dbReference type="InterPro" id="IPR045153">
    <property type="entry name" value="Est1/Ebs1-like"/>
</dbReference>
<keyword evidence="9" id="KW-1185">Reference proteome</keyword>
<feature type="compositionally biased region" description="Polar residues" evidence="6">
    <location>
        <begin position="512"/>
        <end position="533"/>
    </location>
</feature>
<organism evidence="8 9">
    <name type="scientific">Patiria miniata</name>
    <name type="common">Bat star</name>
    <name type="synonym">Asterina miniata</name>
    <dbReference type="NCBI Taxonomy" id="46514"/>
    <lineage>
        <taxon>Eukaryota</taxon>
        <taxon>Metazoa</taxon>
        <taxon>Echinodermata</taxon>
        <taxon>Eleutherozoa</taxon>
        <taxon>Asterozoa</taxon>
        <taxon>Asteroidea</taxon>
        <taxon>Valvatacea</taxon>
        <taxon>Valvatida</taxon>
        <taxon>Asterinidae</taxon>
        <taxon>Patiria</taxon>
    </lineage>
</organism>
<dbReference type="GO" id="GO:0042162">
    <property type="term" value="F:telomeric DNA binding"/>
    <property type="evidence" value="ECO:0007669"/>
    <property type="project" value="TreeGrafter"/>
</dbReference>
<feature type="compositionally biased region" description="Basic and acidic residues" evidence="6">
    <location>
        <begin position="397"/>
        <end position="417"/>
    </location>
</feature>
<feature type="compositionally biased region" description="Basic and acidic residues" evidence="6">
    <location>
        <begin position="76"/>
        <end position="85"/>
    </location>
</feature>
<evidence type="ECO:0000256" key="2">
    <source>
        <dbReference type="ARBA" id="ARBA00004496"/>
    </source>
</evidence>
<dbReference type="CDD" id="cd09885">
    <property type="entry name" value="PIN_Smg6-like"/>
    <property type="match status" value="1"/>
</dbReference>
<dbReference type="Gene3D" id="1.25.40.10">
    <property type="entry name" value="Tetratricopeptide repeat domain"/>
    <property type="match status" value="1"/>
</dbReference>
<feature type="compositionally biased region" description="Basic and acidic residues" evidence="6">
    <location>
        <begin position="1090"/>
        <end position="1118"/>
    </location>
</feature>
<feature type="compositionally biased region" description="Basic and acidic residues" evidence="6">
    <location>
        <begin position="694"/>
        <end position="706"/>
    </location>
</feature>
<evidence type="ECO:0000256" key="6">
    <source>
        <dbReference type="SAM" id="MobiDB-lite"/>
    </source>
</evidence>
<evidence type="ECO:0000259" key="7">
    <source>
        <dbReference type="SMART" id="SM00670"/>
    </source>
</evidence>
<feature type="compositionally biased region" description="Polar residues" evidence="6">
    <location>
        <begin position="669"/>
        <end position="678"/>
    </location>
</feature>
<dbReference type="SMART" id="SM00670">
    <property type="entry name" value="PINc"/>
    <property type="match status" value="1"/>
</dbReference>
<evidence type="ECO:0000256" key="1">
    <source>
        <dbReference type="ARBA" id="ARBA00004123"/>
    </source>
</evidence>
<dbReference type="PANTHER" id="PTHR15696:SF0">
    <property type="entry name" value="TELOMERASE-BINDING PROTEIN EST1A"/>
    <property type="match status" value="1"/>
</dbReference>
<feature type="compositionally biased region" description="Basic and acidic residues" evidence="6">
    <location>
        <begin position="442"/>
        <end position="460"/>
    </location>
</feature>
<dbReference type="GO" id="GO:0070034">
    <property type="term" value="F:telomerase RNA binding"/>
    <property type="evidence" value="ECO:0007669"/>
    <property type="project" value="TreeGrafter"/>
</dbReference>
<dbReference type="InterPro" id="IPR011990">
    <property type="entry name" value="TPR-like_helical_dom_sf"/>
</dbReference>
<dbReference type="InterPro" id="IPR002716">
    <property type="entry name" value="PIN_dom"/>
</dbReference>
<feature type="compositionally biased region" description="Polar residues" evidence="6">
    <location>
        <begin position="373"/>
        <end position="396"/>
    </location>
</feature>
<dbReference type="Proteomes" id="UP000887568">
    <property type="component" value="Unplaced"/>
</dbReference>
<feature type="compositionally biased region" description="Basic and acidic residues" evidence="6">
    <location>
        <begin position="95"/>
        <end position="133"/>
    </location>
</feature>
<dbReference type="Pfam" id="PF10374">
    <property type="entry name" value="EST1"/>
    <property type="match status" value="1"/>
</dbReference>
<protein>
    <recommendedName>
        <fullName evidence="7">PIN domain-containing protein</fullName>
    </recommendedName>
</protein>
<feature type="compositionally biased region" description="Basic and acidic residues" evidence="6">
    <location>
        <begin position="275"/>
        <end position="284"/>
    </location>
</feature>
<sequence length="1697" mass="191893">MESVPNRDAPADTSTKSTQQRKDTRRPDIAIYKPGQSRLAKRSEDTSHASSVKNTSGDKQSQDTAQVQSQNPKPTRHGDKGEGRKQSAQHQRGREKHEGHSTAHRDDRKNTYREQRSNRDDRKYSDNHAERGFRGNRGSQHSKPRPEQDSHLGCEEVKGEKGSGAKAAAKPPQERNAGVSVGHEATGNTKPDMIPETKSVVGEQKRWQGPQGKRKNAESNQNSERGTARNTVSESSHVKQTDDQSEAVKQSHNWLGKQEHRNGQAVKRSQNNDKPPSDNHREKQPNQGSRKGLHGSTQHSHREGEAMRSSSKSSEKSSNKSARQKKPERSFYVSPKLAGSQGQDETQVTEEEPGPSDSQNSGKLANPVPAEDTIQTMVFTSRKVPNQNWQQRTNDSGSKDAKLLDSHQEKFTLENNRKVPLKSLLDLQVSPPDKGVTSKPPATEKKSENEGRSHTAETRFKAPSSKRYSAKRSRQRYNSESSTGSDNSQFVDAAYPKSENSEDRELAHTESKLQSLSLQDEFTGSYESVSSTDSGKHPGTVASQNKTSQKQNQKEQLDSRAETEFCRRGREKREPGKQGGERGKLTVTFNSQVREVKLSPEEERDDRLAEESQELRFGERRQGGHNRHRDRESQRTSSESEQPQPESASKGGGLIRLPPKRSDPIAIHSQPTNQQSEQGYRPIADRYYTPQQKQTKEEPRPKDPRGRHGNRSLLWDPNKPQEKPALVSSKKPESASSDLHFYDPDYSSGSPQEHGSDPRGHFQPPGYGAYHPSAYPPMQMQPAMYPPQGFYPAMSWAEQVEAHSPDSRVPDPSPPTQITNYQGNFPPLGSSPDVPPMMETPSGVTAPPQSHSQSVAFRILQDTVRYEHSINNAVSRRFHGDESVQKIMKLGQELEHMYEQVILTDLETCNKHNVEQLLWKTAYYQLIEALRRQDVEEPGAYKTQLEQLLNHGSDFYVSLLDKLQSAYNFRLDAHTGLDPLHEEPRRTIKLALLSAQRCMISLGDIARYKELTNDTNNFGKARNWYLKAQRLAPRNGRPYNQLAILALYTRRKLDAVYYYMRSLAASNPFLTARESLMSLFEEVRRKVEHKEKAQIQAKQEKDRAREEERRRQGKERGGRRGRPGGKGDDDSQATRREIWIASDGSSHDGSELVDAEEEDGDEEEAALKRISPVEINKKFVLSLLNVHGKLFTKIGMEHFGFITDRLLKEFRILLTHTPTPLTSTRLIQAMAINMFAAHNTETKDQSPREDMRSLLQEQAIQLGLDMFGLLVSRCNQLLTEHLKSDTQGRVLLSEDLLQLLPGVKVYVDWLMCHPQLWNPPPSCTHEPYSASVDVWSSLADLLNTLKRIDTSVAKFVKKTDESECQEILLSEDVQLSGFVPLIALPLQPVYVPKDTNKMEAMDCVRINSLLLFGEYAYGQETPLLAYDVAKNCYVSDAPEPMAKEDDGNMPNQEEDDVIVEEEYYEEEEGDSGKEAEDSGSISGLRQKKEDLERRLQQQQQKQAQIKATMESHRQQRGLELEIRPVYLVPDTNCFIDHLTKIQALLACRKYKLVVPLVVINELDGLGKGSRDDLHDDPNQAYRVQQGAGSAIRCLEEKFEQRNKYLRALTSKGSVMDTIAYRSEEVDFKGCNDDLILKCCLHYVDDRAKDFMPTTKDAPIRLYRDVVLLTNDRNLRVKALQQNVPVKDITAFAKWAKV</sequence>
<dbReference type="GO" id="GO:0000184">
    <property type="term" value="P:nuclear-transcribed mRNA catabolic process, nonsense-mediated decay"/>
    <property type="evidence" value="ECO:0007669"/>
    <property type="project" value="UniProtKB-KW"/>
</dbReference>
<feature type="compositionally biased region" description="Basic and acidic residues" evidence="6">
    <location>
        <begin position="552"/>
        <end position="584"/>
    </location>
</feature>
<dbReference type="GO" id="GO:0005737">
    <property type="term" value="C:cytoplasm"/>
    <property type="evidence" value="ECO:0007669"/>
    <property type="project" value="UniProtKB-SubCell"/>
</dbReference>
<dbReference type="InterPro" id="IPR019458">
    <property type="entry name" value="Est1-like_N"/>
</dbReference>
<dbReference type="PANTHER" id="PTHR15696">
    <property type="entry name" value="SMG-7 SUPPRESSOR WITH MORPHOLOGICAL EFFECT ON GENITALIA PROTEIN 7"/>
    <property type="match status" value="1"/>
</dbReference>
<dbReference type="Pfam" id="PF10373">
    <property type="entry name" value="EST1_DNA_bind"/>
    <property type="match status" value="1"/>
</dbReference>
<keyword evidence="3" id="KW-0963">Cytoplasm</keyword>